<evidence type="ECO:0000313" key="4">
    <source>
        <dbReference type="Proteomes" id="UP001589627"/>
    </source>
</evidence>
<dbReference type="PIRSF" id="PIRSF000390">
    <property type="entry name" value="PLP_StrS"/>
    <property type="match status" value="1"/>
</dbReference>
<evidence type="ECO:0000256" key="1">
    <source>
        <dbReference type="ARBA" id="ARBA00001933"/>
    </source>
</evidence>
<dbReference type="Gene3D" id="3.90.1150.10">
    <property type="entry name" value="Aspartate Aminotransferase, domain 1"/>
    <property type="match status" value="1"/>
</dbReference>
<keyword evidence="3" id="KW-0032">Aminotransferase</keyword>
<dbReference type="Pfam" id="PF01041">
    <property type="entry name" value="DegT_DnrJ_EryC1"/>
    <property type="match status" value="1"/>
</dbReference>
<organism evidence="3 4">
    <name type="scientific">Actinoallomurus acaciae</name>
    <dbReference type="NCBI Taxonomy" id="502577"/>
    <lineage>
        <taxon>Bacteria</taxon>
        <taxon>Bacillati</taxon>
        <taxon>Actinomycetota</taxon>
        <taxon>Actinomycetes</taxon>
        <taxon>Streptosporangiales</taxon>
        <taxon>Thermomonosporaceae</taxon>
        <taxon>Actinoallomurus</taxon>
    </lineage>
</organism>
<evidence type="ECO:0000256" key="2">
    <source>
        <dbReference type="RuleBase" id="RU004508"/>
    </source>
</evidence>
<dbReference type="Proteomes" id="UP001589627">
    <property type="component" value="Unassembled WGS sequence"/>
</dbReference>
<keyword evidence="2" id="KW-0663">Pyridoxal phosphate</keyword>
<keyword evidence="3" id="KW-0808">Transferase</keyword>
<dbReference type="Gene3D" id="3.40.640.10">
    <property type="entry name" value="Type I PLP-dependent aspartate aminotransferase-like (Major domain)"/>
    <property type="match status" value="1"/>
</dbReference>
<dbReference type="PANTHER" id="PTHR30244:SF34">
    <property type="entry name" value="DTDP-4-AMINO-4,6-DIDEOXYGALACTOSE TRANSAMINASE"/>
    <property type="match status" value="1"/>
</dbReference>
<dbReference type="SUPFAM" id="SSF53383">
    <property type="entry name" value="PLP-dependent transferases"/>
    <property type="match status" value="1"/>
</dbReference>
<dbReference type="EMBL" id="JBHLZP010000114">
    <property type="protein sequence ID" value="MFB9833957.1"/>
    <property type="molecule type" value="Genomic_DNA"/>
</dbReference>
<dbReference type="RefSeq" id="WP_378202619.1">
    <property type="nucleotide sequence ID" value="NZ_JBHLZP010000114.1"/>
</dbReference>
<comment type="similarity">
    <text evidence="2">Belongs to the DegT/DnrJ/EryC1 family.</text>
</comment>
<reference evidence="3 4" key="1">
    <citation type="submission" date="2024-09" db="EMBL/GenBank/DDBJ databases">
        <authorList>
            <person name="Sun Q."/>
            <person name="Mori K."/>
        </authorList>
    </citation>
    <scope>NUCLEOTIDE SEQUENCE [LARGE SCALE GENOMIC DNA]</scope>
    <source>
        <strain evidence="3 4">TBRC 0563</strain>
    </source>
</reference>
<sequence>MHDLIPVARPALGEEEIAAAVRVMRSGRLVQGPEVAAFEDEFAALVAGRHCVALNSGTSALWLILLALGITTGDEVILPAFTFAAAAAVIRLTGATPVFADIDPATFCLDPDAVTAVIGRRTAAVMPVHLYGQPADMGALVAITQRHGLALIEDAAQGHGAAWDGRPVGTFGTAAGFSFYPTKNMFTIGGGMVTTGDAGLARKLRLLRDQGSQTRYVHEIVGTNARMSDVAAAIGREQLRKLPAFTRSRRRNAAYLDAALKDVVGTPAAAAAARHVYHQYTIRVPDDGPARDQAADRLRARGIATEVYYPTPLHRQPAFRCEVDLPRTDAAARQVLSLPVHPGLIDTDLARITSAVTGVFARDLR</sequence>
<name>A0ABV5YIV6_9ACTN</name>
<gene>
    <name evidence="3" type="ORF">ACFFNX_17370</name>
</gene>
<dbReference type="CDD" id="cd00616">
    <property type="entry name" value="AHBA_syn"/>
    <property type="match status" value="1"/>
</dbReference>
<protein>
    <submittedName>
        <fullName evidence="3">DegT/DnrJ/EryC1/StrS family aminotransferase</fullName>
    </submittedName>
</protein>
<proteinExistence type="inferred from homology"/>
<dbReference type="GO" id="GO:0008483">
    <property type="term" value="F:transaminase activity"/>
    <property type="evidence" value="ECO:0007669"/>
    <property type="project" value="UniProtKB-KW"/>
</dbReference>
<dbReference type="InterPro" id="IPR015422">
    <property type="entry name" value="PyrdxlP-dep_Trfase_small"/>
</dbReference>
<dbReference type="InterPro" id="IPR015421">
    <property type="entry name" value="PyrdxlP-dep_Trfase_major"/>
</dbReference>
<evidence type="ECO:0000313" key="3">
    <source>
        <dbReference type="EMBL" id="MFB9833957.1"/>
    </source>
</evidence>
<comment type="caution">
    <text evidence="3">The sequence shown here is derived from an EMBL/GenBank/DDBJ whole genome shotgun (WGS) entry which is preliminary data.</text>
</comment>
<dbReference type="PANTHER" id="PTHR30244">
    <property type="entry name" value="TRANSAMINASE"/>
    <property type="match status" value="1"/>
</dbReference>
<dbReference type="InterPro" id="IPR015424">
    <property type="entry name" value="PyrdxlP-dep_Trfase"/>
</dbReference>
<accession>A0ABV5YIV6</accession>
<keyword evidence="4" id="KW-1185">Reference proteome</keyword>
<dbReference type="InterPro" id="IPR000653">
    <property type="entry name" value="DegT/StrS_aminotransferase"/>
</dbReference>
<comment type="cofactor">
    <cofactor evidence="1">
        <name>pyridoxal 5'-phosphate</name>
        <dbReference type="ChEBI" id="CHEBI:597326"/>
    </cofactor>
</comment>